<evidence type="ECO:0000313" key="1">
    <source>
        <dbReference type="EMBL" id="ETK80926.1"/>
    </source>
</evidence>
<evidence type="ECO:0000313" key="2">
    <source>
        <dbReference type="EMBL" id="ETL34346.1"/>
    </source>
</evidence>
<dbReference type="EMBL" id="KI687617">
    <property type="protein sequence ID" value="ETK80926.1"/>
    <property type="molecule type" value="Genomic_DNA"/>
</dbReference>
<accession>W2IJM4</accession>
<dbReference type="Proteomes" id="UP000053236">
    <property type="component" value="Unassembled WGS sequence"/>
</dbReference>
<organism evidence="2">
    <name type="scientific">Phytophthora nicotianae</name>
    <name type="common">Potato buckeye rot agent</name>
    <name type="synonym">Phytophthora parasitica</name>
    <dbReference type="NCBI Taxonomy" id="4792"/>
    <lineage>
        <taxon>Eukaryota</taxon>
        <taxon>Sar</taxon>
        <taxon>Stramenopiles</taxon>
        <taxon>Oomycota</taxon>
        <taxon>Peronosporomycetes</taxon>
        <taxon>Peronosporales</taxon>
        <taxon>Peronosporaceae</taxon>
        <taxon>Phytophthora</taxon>
    </lineage>
</organism>
<sequence length="32" mass="3369">MRSAADSATLCTDSGTWLRTIHSAAASPKFSQ</sequence>
<gene>
    <name evidence="1" type="ORF">L915_13522</name>
    <name evidence="2" type="ORF">L916_13417</name>
</gene>
<reference evidence="1" key="1">
    <citation type="submission" date="2013-11" db="EMBL/GenBank/DDBJ databases">
        <title>The Genome Sequence of Phytophthora parasitica CJ02B3.</title>
        <authorList>
            <consortium name="The Broad Institute Genomics Platform"/>
            <person name="Russ C."/>
            <person name="Tyler B."/>
            <person name="Panabieres F."/>
            <person name="Shan W."/>
            <person name="Tripathy S."/>
            <person name="Grunwald N."/>
            <person name="Machado M."/>
            <person name="Johnson C.S."/>
            <person name="Arredondo F."/>
            <person name="Hong C."/>
            <person name="Coffey M."/>
            <person name="Young S.K."/>
            <person name="Zeng Q."/>
            <person name="Gargeya S."/>
            <person name="Fitzgerald M."/>
            <person name="Abouelleil A."/>
            <person name="Alvarado L."/>
            <person name="Chapman S.B."/>
            <person name="Gainer-Dewar J."/>
            <person name="Goldberg J."/>
            <person name="Griggs A."/>
            <person name="Gujja S."/>
            <person name="Hansen M."/>
            <person name="Howarth C."/>
            <person name="Imamovic A."/>
            <person name="Ireland A."/>
            <person name="Larimer J."/>
            <person name="McCowan C."/>
            <person name="Murphy C."/>
            <person name="Pearson M."/>
            <person name="Poon T.W."/>
            <person name="Priest M."/>
            <person name="Roberts A."/>
            <person name="Saif S."/>
            <person name="Shea T."/>
            <person name="Sykes S."/>
            <person name="Wortman J."/>
            <person name="Nusbaum C."/>
            <person name="Birren B."/>
        </authorList>
    </citation>
    <scope>NUCLEOTIDE SEQUENCE [LARGE SCALE GENOMIC DNA]</scope>
    <source>
        <strain evidence="1">CJ02B3</strain>
    </source>
</reference>
<reference evidence="2" key="2">
    <citation type="submission" date="2013-11" db="EMBL/GenBank/DDBJ databases">
        <title>The Genome Sequence of Phytophthora parasitica CJ05E6.</title>
        <authorList>
            <consortium name="The Broad Institute Genomics Platform"/>
            <person name="Russ C."/>
            <person name="Tyler B."/>
            <person name="Panabieres F."/>
            <person name="Shan W."/>
            <person name="Tripathy S."/>
            <person name="Grunwald N."/>
            <person name="Machado M."/>
            <person name="Johnson C.S."/>
            <person name="Arredondo F."/>
            <person name="Hong C."/>
            <person name="Coffey M."/>
            <person name="Young S.K."/>
            <person name="Zeng Q."/>
            <person name="Gargeya S."/>
            <person name="Fitzgerald M."/>
            <person name="Abouelleil A."/>
            <person name="Alvarado L."/>
            <person name="Chapman S.B."/>
            <person name="Gainer-Dewar J."/>
            <person name="Goldberg J."/>
            <person name="Griggs A."/>
            <person name="Gujja S."/>
            <person name="Hansen M."/>
            <person name="Howarth C."/>
            <person name="Imamovic A."/>
            <person name="Ireland A."/>
            <person name="Larimer J."/>
            <person name="McCowan C."/>
            <person name="Murphy C."/>
            <person name="Pearson M."/>
            <person name="Poon T.W."/>
            <person name="Priest M."/>
            <person name="Roberts A."/>
            <person name="Saif S."/>
            <person name="Shea T."/>
            <person name="Sykes S."/>
            <person name="Wortman J."/>
            <person name="Nusbaum C."/>
            <person name="Birren B."/>
        </authorList>
    </citation>
    <scope>NUCLEOTIDE SEQUENCE [LARGE SCALE GENOMIC DNA]</scope>
    <source>
        <strain evidence="2">CJ05E6</strain>
    </source>
</reference>
<proteinExistence type="predicted"/>
<name>W2IJM4_PHYNI</name>
<protein>
    <submittedName>
        <fullName evidence="2">Uncharacterized protein</fullName>
    </submittedName>
</protein>
<dbReference type="AlphaFoldDB" id="W2IJM4"/>
<dbReference type="Proteomes" id="UP000053864">
    <property type="component" value="Unassembled WGS sequence"/>
</dbReference>
<dbReference type="EMBL" id="KI674357">
    <property type="protein sequence ID" value="ETL34346.1"/>
    <property type="molecule type" value="Genomic_DNA"/>
</dbReference>